<name>A0A0F9CZ23_9ZZZZ</name>
<dbReference type="SUPFAM" id="SSF56300">
    <property type="entry name" value="Metallo-dependent phosphatases"/>
    <property type="match status" value="1"/>
</dbReference>
<comment type="caution">
    <text evidence="1">The sequence shown here is derived from an EMBL/GenBank/DDBJ whole genome shotgun (WGS) entry which is preliminary data.</text>
</comment>
<reference evidence="1" key="1">
    <citation type="journal article" date="2015" name="Nature">
        <title>Complex archaea that bridge the gap between prokaryotes and eukaryotes.</title>
        <authorList>
            <person name="Spang A."/>
            <person name="Saw J.H."/>
            <person name="Jorgensen S.L."/>
            <person name="Zaremba-Niedzwiedzka K."/>
            <person name="Martijn J."/>
            <person name="Lind A.E."/>
            <person name="van Eijk R."/>
            <person name="Schleper C."/>
            <person name="Guy L."/>
            <person name="Ettema T.J."/>
        </authorList>
    </citation>
    <scope>NUCLEOTIDE SEQUENCE</scope>
</reference>
<evidence type="ECO:0000313" key="1">
    <source>
        <dbReference type="EMBL" id="KKL54648.1"/>
    </source>
</evidence>
<evidence type="ECO:0008006" key="2">
    <source>
        <dbReference type="Google" id="ProtNLM"/>
    </source>
</evidence>
<protein>
    <recommendedName>
        <fullName evidence="2">Calcineurin-like phosphoesterase domain-containing protein</fullName>
    </recommendedName>
</protein>
<dbReference type="EMBL" id="LAZR01031124">
    <property type="protein sequence ID" value="KKL54648.1"/>
    <property type="molecule type" value="Genomic_DNA"/>
</dbReference>
<dbReference type="AlphaFoldDB" id="A0A0F9CZ23"/>
<gene>
    <name evidence="1" type="ORF">LCGC14_2263290</name>
</gene>
<accession>A0A0F9CZ23</accession>
<sequence>MSNEDIKTLDDIKNETEANVEIMALRGQISGLKIEIKTMQTDYGNLRGYFRDLDAVAVSLKIPETPKIYNPTKDEIKVKTPCVAVLHWSDWHYGAIQEPDEIEFMNSFSPDILKARIENLCDDFVRWVSCLREGYVINECVILDTGDNISGDIHRELSITNAFPTPVQAFECGVLKGAMLSKLAPHFESVRMEFIVPDNHSRLTDKPQSKQAGLNSHNYVVGHVGRLVASNQTNIEFNIHTSNTKVINIIGRRYLLSHGHDIKAWMGVPYYGIERKVSREALVRLNGPDDNKFHKVVMGHFHAPLAHPYFWIGGSASGTDEFDHKCGRRSIPMQSAWIVHKEHGEFNRTDFILREK</sequence>
<organism evidence="1">
    <name type="scientific">marine sediment metagenome</name>
    <dbReference type="NCBI Taxonomy" id="412755"/>
    <lineage>
        <taxon>unclassified sequences</taxon>
        <taxon>metagenomes</taxon>
        <taxon>ecological metagenomes</taxon>
    </lineage>
</organism>
<dbReference type="InterPro" id="IPR029052">
    <property type="entry name" value="Metallo-depent_PP-like"/>
</dbReference>
<proteinExistence type="predicted"/>